<dbReference type="KEGG" id="mmai:sS8_2001"/>
<name>A0A250KQL0_9GAMM</name>
<accession>A0A250KQL0</accession>
<gene>
    <name evidence="2" type="ORF">sS8_2001</name>
</gene>
<evidence type="ECO:0000256" key="1">
    <source>
        <dbReference type="SAM" id="Phobius"/>
    </source>
</evidence>
<dbReference type="Proteomes" id="UP000266313">
    <property type="component" value="Chromosome"/>
</dbReference>
<feature type="transmembrane region" description="Helical" evidence="1">
    <location>
        <begin position="186"/>
        <end position="207"/>
    </location>
</feature>
<feature type="transmembrane region" description="Helical" evidence="1">
    <location>
        <begin position="127"/>
        <end position="144"/>
    </location>
</feature>
<keyword evidence="1" id="KW-0812">Transmembrane</keyword>
<dbReference type="EMBL" id="AP017928">
    <property type="protein sequence ID" value="BBA33955.1"/>
    <property type="molecule type" value="Genomic_DNA"/>
</dbReference>
<keyword evidence="1" id="KW-1133">Transmembrane helix</keyword>
<protein>
    <recommendedName>
        <fullName evidence="4">Cobalt transporter subunit CbtA</fullName>
    </recommendedName>
</protein>
<evidence type="ECO:0000313" key="3">
    <source>
        <dbReference type="Proteomes" id="UP000266313"/>
    </source>
</evidence>
<dbReference type="AlphaFoldDB" id="A0A250KQL0"/>
<feature type="transmembrane region" description="Helical" evidence="1">
    <location>
        <begin position="58"/>
        <end position="81"/>
    </location>
</feature>
<dbReference type="InterPro" id="IPR012666">
    <property type="entry name" value="CbtA_put"/>
</dbReference>
<sequence>MLTATVAGSAAALVLTLAQVLWISPLILEAETYEEAAATPDQPEHPAWQPENGWPRTLATALANTALGLGYGLILTGLYALRPPVNAVQGLAWGLAGFAVFFASPGLGLPPELPGSAVAELSLRQHWWLGTALATAAGLGLLLLQTRPTLRAIGLLAFAIPHLYGAPHPAISGSVAPDALLTQFRLATLAANALFWLLLGGLSAAMFQRMIREETR</sequence>
<dbReference type="Pfam" id="PF09490">
    <property type="entry name" value="CbtA"/>
    <property type="match status" value="1"/>
</dbReference>
<feature type="transmembrane region" description="Helical" evidence="1">
    <location>
        <begin position="88"/>
        <end position="107"/>
    </location>
</feature>
<keyword evidence="1" id="KW-0472">Membrane</keyword>
<evidence type="ECO:0000313" key="2">
    <source>
        <dbReference type="EMBL" id="BBA33955.1"/>
    </source>
</evidence>
<evidence type="ECO:0008006" key="4">
    <source>
        <dbReference type="Google" id="ProtNLM"/>
    </source>
</evidence>
<reference evidence="2 3" key="1">
    <citation type="submission" date="2016-12" db="EMBL/GenBank/DDBJ databases">
        <title>Genome sequencing of Methylocaldum marinum.</title>
        <authorList>
            <person name="Takeuchi M."/>
            <person name="Kamagata Y."/>
            <person name="Hiraoka S."/>
            <person name="Oshima K."/>
            <person name="Hattori M."/>
            <person name="Iwasaki W."/>
        </authorList>
    </citation>
    <scope>NUCLEOTIDE SEQUENCE [LARGE SCALE GENOMIC DNA]</scope>
    <source>
        <strain evidence="2 3">S8</strain>
    </source>
</reference>
<keyword evidence="3" id="KW-1185">Reference proteome</keyword>
<organism evidence="2 3">
    <name type="scientific">Methylocaldum marinum</name>
    <dbReference type="NCBI Taxonomy" id="1432792"/>
    <lineage>
        <taxon>Bacteria</taxon>
        <taxon>Pseudomonadati</taxon>
        <taxon>Pseudomonadota</taxon>
        <taxon>Gammaproteobacteria</taxon>
        <taxon>Methylococcales</taxon>
        <taxon>Methylococcaceae</taxon>
        <taxon>Methylocaldum</taxon>
    </lineage>
</organism>
<dbReference type="NCBIfam" id="TIGR02458">
    <property type="entry name" value="CbtA"/>
    <property type="match status" value="1"/>
</dbReference>
<feature type="transmembrane region" description="Helical" evidence="1">
    <location>
        <begin position="149"/>
        <end position="166"/>
    </location>
</feature>
<proteinExistence type="predicted"/>